<gene>
    <name evidence="1" type="ORF">GPUH_LOCUS24636</name>
</gene>
<reference evidence="1 2" key="2">
    <citation type="submission" date="2018-11" db="EMBL/GenBank/DDBJ databases">
        <authorList>
            <consortium name="Pathogen Informatics"/>
        </authorList>
    </citation>
    <scope>NUCLEOTIDE SEQUENCE [LARGE SCALE GENOMIC DNA]</scope>
</reference>
<sequence>MVLTSWFGTGTRNIKHETLANNVIDQNACIGSERTGGALIKPGETLNKDGFWHKCTHYPKNQTAVYTEESGCMFFE</sequence>
<keyword evidence="2" id="KW-1185">Reference proteome</keyword>
<dbReference type="Proteomes" id="UP000271098">
    <property type="component" value="Unassembled WGS sequence"/>
</dbReference>
<evidence type="ECO:0000313" key="1">
    <source>
        <dbReference type="EMBL" id="VDN43114.1"/>
    </source>
</evidence>
<organism evidence="3">
    <name type="scientific">Gongylonema pulchrum</name>
    <dbReference type="NCBI Taxonomy" id="637853"/>
    <lineage>
        <taxon>Eukaryota</taxon>
        <taxon>Metazoa</taxon>
        <taxon>Ecdysozoa</taxon>
        <taxon>Nematoda</taxon>
        <taxon>Chromadorea</taxon>
        <taxon>Rhabditida</taxon>
        <taxon>Spirurina</taxon>
        <taxon>Spiruromorpha</taxon>
        <taxon>Spiruroidea</taxon>
        <taxon>Gongylonematidae</taxon>
        <taxon>Gongylonema</taxon>
    </lineage>
</organism>
<proteinExistence type="predicted"/>
<dbReference type="EMBL" id="UYRT01101869">
    <property type="protein sequence ID" value="VDN43114.1"/>
    <property type="molecule type" value="Genomic_DNA"/>
</dbReference>
<reference evidence="3" key="1">
    <citation type="submission" date="2016-06" db="UniProtKB">
        <authorList>
            <consortium name="WormBaseParasite"/>
        </authorList>
    </citation>
    <scope>IDENTIFICATION</scope>
</reference>
<evidence type="ECO:0000313" key="2">
    <source>
        <dbReference type="Proteomes" id="UP000271098"/>
    </source>
</evidence>
<protein>
    <submittedName>
        <fullName evidence="3">Beta_helix domain-containing protein</fullName>
    </submittedName>
</protein>
<dbReference type="AlphaFoldDB" id="A0A183EUJ5"/>
<evidence type="ECO:0000313" key="3">
    <source>
        <dbReference type="WBParaSite" id="GPUH_0002466601-mRNA-1"/>
    </source>
</evidence>
<dbReference type="WBParaSite" id="GPUH_0002466601-mRNA-1">
    <property type="protein sequence ID" value="GPUH_0002466601-mRNA-1"/>
    <property type="gene ID" value="GPUH_0002466601"/>
</dbReference>
<accession>A0A183EUJ5</accession>
<dbReference type="OrthoDB" id="5856676at2759"/>
<name>A0A183EUJ5_9BILA</name>